<proteinExistence type="predicted"/>
<keyword evidence="7" id="KW-1185">Reference proteome</keyword>
<evidence type="ECO:0000313" key="7">
    <source>
        <dbReference type="Proteomes" id="UP001500212"/>
    </source>
</evidence>
<accession>A0ABP8TKJ1</accession>
<name>A0ABP8TKJ1_9ACTN</name>
<dbReference type="InterPro" id="IPR036271">
    <property type="entry name" value="Tet_transcr_reg_TetR-rel_C_sf"/>
</dbReference>
<dbReference type="EMBL" id="BAABHJ010000006">
    <property type="protein sequence ID" value="GAA4607499.1"/>
    <property type="molecule type" value="Genomic_DNA"/>
</dbReference>
<protein>
    <submittedName>
        <fullName evidence="6">TetR/AcrR family transcriptional regulator</fullName>
    </submittedName>
</protein>
<dbReference type="Proteomes" id="UP001500212">
    <property type="component" value="Unassembled WGS sequence"/>
</dbReference>
<keyword evidence="2 4" id="KW-0238">DNA-binding</keyword>
<evidence type="ECO:0000259" key="5">
    <source>
        <dbReference type="PROSITE" id="PS50977"/>
    </source>
</evidence>
<evidence type="ECO:0000256" key="2">
    <source>
        <dbReference type="ARBA" id="ARBA00023125"/>
    </source>
</evidence>
<keyword evidence="3" id="KW-0804">Transcription</keyword>
<dbReference type="Gene3D" id="1.10.10.60">
    <property type="entry name" value="Homeodomain-like"/>
    <property type="match status" value="1"/>
</dbReference>
<dbReference type="InterPro" id="IPR001647">
    <property type="entry name" value="HTH_TetR"/>
</dbReference>
<dbReference type="PANTHER" id="PTHR30055">
    <property type="entry name" value="HTH-TYPE TRANSCRIPTIONAL REGULATOR RUTR"/>
    <property type="match status" value="1"/>
</dbReference>
<dbReference type="PANTHER" id="PTHR30055:SF238">
    <property type="entry name" value="MYCOFACTOCIN BIOSYNTHESIS TRANSCRIPTIONAL REGULATOR MFTR-RELATED"/>
    <property type="match status" value="1"/>
</dbReference>
<feature type="domain" description="HTH tetR-type" evidence="5">
    <location>
        <begin position="6"/>
        <end position="66"/>
    </location>
</feature>
<dbReference type="RefSeq" id="WP_345353764.1">
    <property type="nucleotide sequence ID" value="NZ_BAABHJ010000006.1"/>
</dbReference>
<dbReference type="PRINTS" id="PR00455">
    <property type="entry name" value="HTHTETR"/>
</dbReference>
<evidence type="ECO:0000313" key="6">
    <source>
        <dbReference type="EMBL" id="GAA4607499.1"/>
    </source>
</evidence>
<dbReference type="SUPFAM" id="SSF46689">
    <property type="entry name" value="Homeodomain-like"/>
    <property type="match status" value="1"/>
</dbReference>
<reference evidence="7" key="1">
    <citation type="journal article" date="2019" name="Int. J. Syst. Evol. Microbiol.">
        <title>The Global Catalogue of Microorganisms (GCM) 10K type strain sequencing project: providing services to taxonomists for standard genome sequencing and annotation.</title>
        <authorList>
            <consortium name="The Broad Institute Genomics Platform"/>
            <consortium name="The Broad Institute Genome Sequencing Center for Infectious Disease"/>
            <person name="Wu L."/>
            <person name="Ma J."/>
        </authorList>
    </citation>
    <scope>NUCLEOTIDE SEQUENCE [LARGE SCALE GENOMIC DNA]</scope>
    <source>
        <strain evidence="7">JCM 17938</strain>
    </source>
</reference>
<evidence type="ECO:0000256" key="1">
    <source>
        <dbReference type="ARBA" id="ARBA00023015"/>
    </source>
</evidence>
<feature type="DNA-binding region" description="H-T-H motif" evidence="4">
    <location>
        <begin position="29"/>
        <end position="48"/>
    </location>
</feature>
<evidence type="ECO:0000256" key="4">
    <source>
        <dbReference type="PROSITE-ProRule" id="PRU00335"/>
    </source>
</evidence>
<dbReference type="InterPro" id="IPR009057">
    <property type="entry name" value="Homeodomain-like_sf"/>
</dbReference>
<sequence length="196" mass="21077">MPTRRERTRQRLYEAAVELIAEHGYSATTVDQIAERAGVAKGTVYYNFASKAALFGELLEYGVERLAAALRTAAEGRAPLDALDAVVGAELAFIGQYEAFARLLLAETWRAGGDWQNAARLIRERAIGVIADVLRAAVANGDLRADLDVGMAASAVFGMVLTVALDWRTLQPARPLTDVHATLVDLLRGRIAGPAT</sequence>
<comment type="caution">
    <text evidence="6">The sequence shown here is derived from an EMBL/GenBank/DDBJ whole genome shotgun (WGS) entry which is preliminary data.</text>
</comment>
<dbReference type="SUPFAM" id="SSF48498">
    <property type="entry name" value="Tetracyclin repressor-like, C-terminal domain"/>
    <property type="match status" value="1"/>
</dbReference>
<evidence type="ECO:0000256" key="3">
    <source>
        <dbReference type="ARBA" id="ARBA00023163"/>
    </source>
</evidence>
<dbReference type="InterPro" id="IPR050109">
    <property type="entry name" value="HTH-type_TetR-like_transc_reg"/>
</dbReference>
<organism evidence="6 7">
    <name type="scientific">Actinoallomurus liliacearum</name>
    <dbReference type="NCBI Taxonomy" id="1080073"/>
    <lineage>
        <taxon>Bacteria</taxon>
        <taxon>Bacillati</taxon>
        <taxon>Actinomycetota</taxon>
        <taxon>Actinomycetes</taxon>
        <taxon>Streptosporangiales</taxon>
        <taxon>Thermomonosporaceae</taxon>
        <taxon>Actinoallomurus</taxon>
    </lineage>
</organism>
<dbReference type="PROSITE" id="PS50977">
    <property type="entry name" value="HTH_TETR_2"/>
    <property type="match status" value="1"/>
</dbReference>
<dbReference type="Gene3D" id="1.10.357.10">
    <property type="entry name" value="Tetracycline Repressor, domain 2"/>
    <property type="match status" value="1"/>
</dbReference>
<dbReference type="Pfam" id="PF00440">
    <property type="entry name" value="TetR_N"/>
    <property type="match status" value="1"/>
</dbReference>
<gene>
    <name evidence="6" type="ORF">GCM10023195_28540</name>
</gene>
<keyword evidence="1" id="KW-0805">Transcription regulation</keyword>